<protein>
    <recommendedName>
        <fullName evidence="3">EGF-like domain-containing protein</fullName>
    </recommendedName>
</protein>
<evidence type="ECO:0008006" key="3">
    <source>
        <dbReference type="Google" id="ProtNLM"/>
    </source>
</evidence>
<dbReference type="EMBL" id="VDCV01000005">
    <property type="protein sequence ID" value="KAB5556354.1"/>
    <property type="molecule type" value="Genomic_DNA"/>
</dbReference>
<accession>A0A5N5MMP9</accession>
<organism evidence="1 2">
    <name type="scientific">Salix brachista</name>
    <dbReference type="NCBI Taxonomy" id="2182728"/>
    <lineage>
        <taxon>Eukaryota</taxon>
        <taxon>Viridiplantae</taxon>
        <taxon>Streptophyta</taxon>
        <taxon>Embryophyta</taxon>
        <taxon>Tracheophyta</taxon>
        <taxon>Spermatophyta</taxon>
        <taxon>Magnoliopsida</taxon>
        <taxon>eudicotyledons</taxon>
        <taxon>Gunneridae</taxon>
        <taxon>Pentapetalae</taxon>
        <taxon>rosids</taxon>
        <taxon>fabids</taxon>
        <taxon>Malpighiales</taxon>
        <taxon>Salicaceae</taxon>
        <taxon>Saliceae</taxon>
        <taxon>Salix</taxon>
    </lineage>
</organism>
<evidence type="ECO:0000313" key="2">
    <source>
        <dbReference type="Proteomes" id="UP000326939"/>
    </source>
</evidence>
<gene>
    <name evidence="1" type="ORF">DKX38_007263</name>
</gene>
<evidence type="ECO:0000313" key="1">
    <source>
        <dbReference type="EMBL" id="KAB5556354.1"/>
    </source>
</evidence>
<dbReference type="Proteomes" id="UP000326939">
    <property type="component" value="Chromosome 5"/>
</dbReference>
<reference evidence="2" key="1">
    <citation type="journal article" date="2019" name="Gigascience">
        <title>De novo genome assembly of the endangered Acer yangbiense, a plant species with extremely small populations endemic to Yunnan Province, China.</title>
        <authorList>
            <person name="Yang J."/>
            <person name="Wariss H.M."/>
            <person name="Tao L."/>
            <person name="Zhang R."/>
            <person name="Yun Q."/>
            <person name="Hollingsworth P."/>
            <person name="Dao Z."/>
            <person name="Luo G."/>
            <person name="Guo H."/>
            <person name="Ma Y."/>
            <person name="Sun W."/>
        </authorList>
    </citation>
    <scope>NUCLEOTIDE SEQUENCE [LARGE SCALE GENOMIC DNA]</scope>
    <source>
        <strain evidence="2">cv. br00</strain>
    </source>
</reference>
<proteinExistence type="predicted"/>
<dbReference type="PANTHER" id="PTHR33881">
    <property type="entry name" value="NEUROGENIC LOCUS NOTCH-LIKE PROTEIN"/>
    <property type="match status" value="1"/>
</dbReference>
<dbReference type="AlphaFoldDB" id="A0A5N5MMP9"/>
<name>A0A5N5MMP9_9ROSI</name>
<keyword evidence="2" id="KW-1185">Reference proteome</keyword>
<dbReference type="PANTHER" id="PTHR33881:SF10">
    <property type="entry name" value="SLIT HOMOLOG 2 PROTEIN-LIKE"/>
    <property type="match status" value="1"/>
</dbReference>
<comment type="caution">
    <text evidence="1">The sequence shown here is derived from an EMBL/GenBank/DDBJ whole genome shotgun (WGS) entry which is preliminary data.</text>
</comment>
<sequence>MACRHGLCLFSFCSHGQKPCKSHASFSTEAAPANHLFSEMAFSKALPFVAMLFAVLPAVAMADIDVNLSSIYDRLCQEVDCGKGTCVGDISYPLSYKCQCQTGWKQTPYDDVNDEHTFLPCVIPNCTLNYGTCQPAPPPVPQNEVPHNSSFFDPCYWMYCGDGTCTNNGTYRHMCSCNPGFSNLLNTSYFPCYSQCTLGSDCSEIIRVASSTSGGTGNGTTGTGATPGGNPAMDKISIKKVVFQESSSLILRAGRPNDRLKGEVPMDDYITHVYAYGSEVGWKLKGEDTCYSASLNETLGYTH</sequence>